<dbReference type="InterPro" id="IPR027417">
    <property type="entry name" value="P-loop_NTPase"/>
</dbReference>
<dbReference type="AlphaFoldDB" id="A0A9P6YFT8"/>
<dbReference type="Proteomes" id="UP000717996">
    <property type="component" value="Unassembled WGS sequence"/>
</dbReference>
<protein>
    <recommendedName>
        <fullName evidence="3">ATP-dependent DNA helicase</fullName>
    </recommendedName>
</protein>
<dbReference type="OrthoDB" id="2281104at2759"/>
<comment type="caution">
    <text evidence="1">The sequence shown here is derived from an EMBL/GenBank/DDBJ whole genome shotgun (WGS) entry which is preliminary data.</text>
</comment>
<dbReference type="CDD" id="cd18809">
    <property type="entry name" value="SF1_C_RecD"/>
    <property type="match status" value="1"/>
</dbReference>
<reference evidence="1" key="1">
    <citation type="journal article" date="2020" name="Microb. Genom.">
        <title>Genetic diversity of clinical and environmental Mucorales isolates obtained from an investigation of mucormycosis cases among solid organ transplant recipients.</title>
        <authorList>
            <person name="Nguyen M.H."/>
            <person name="Kaul D."/>
            <person name="Muto C."/>
            <person name="Cheng S.J."/>
            <person name="Richter R.A."/>
            <person name="Bruno V.M."/>
            <person name="Liu G."/>
            <person name="Beyhan S."/>
            <person name="Sundermann A.J."/>
            <person name="Mounaud S."/>
            <person name="Pasculle A.W."/>
            <person name="Nierman W.C."/>
            <person name="Driscoll E."/>
            <person name="Cumbie R."/>
            <person name="Clancy C.J."/>
            <person name="Dupont C.L."/>
        </authorList>
    </citation>
    <scope>NUCLEOTIDE SEQUENCE</scope>
    <source>
        <strain evidence="1">GL16</strain>
    </source>
</reference>
<dbReference type="InterPro" id="IPR051055">
    <property type="entry name" value="PIF1_helicase"/>
</dbReference>
<dbReference type="PANTHER" id="PTHR47642">
    <property type="entry name" value="ATP-DEPENDENT DNA HELICASE"/>
    <property type="match status" value="1"/>
</dbReference>
<proteinExistence type="predicted"/>
<sequence length="447" mass="51542">MLSLYFRSEANNIVSSGKGVSPKSHFDRDLYKEEDHDDAAINLEFLDHILKEAHKSYSSHIDYNSNEDAFNQLFVWPYLSIIAKSVTIEGCNSDFIQSHPCLESMSRQLKAVVLYVDDKNQYKSDGLIKLFGLDKLELLLLETSGSFSNKDKNKVKLDTELHFWSVCYQNGGVFDLWREANIQIKPEFQNRGDFLPDLAQFCWKVKCELNESMRNIIALKEEHNIEKPIRACNFDEDVAKFINSRTVPKSDLPVNCLCLYTTRSNVDRANIKEFKRLEGEPVAIPAFDIYNGGNRKSAYNALKETRLLEELQLKINMPVMLIQNLQVDEENILLVKQEAEGTQESLWIQRISRSIPGTSYVRIQFPIVPAFATTIHKAQSITIESVAIYLDHMPSHGQMYVAMSRVRKADDLYFFGTDIPVRMKRKFGINLDAIDMIEYSEQKHRRI</sequence>
<evidence type="ECO:0000313" key="1">
    <source>
        <dbReference type="EMBL" id="KAG1547331.1"/>
    </source>
</evidence>
<gene>
    <name evidence="1" type="ORF">G6F51_004330</name>
</gene>
<name>A0A9P6YFT8_RHIOR</name>
<dbReference type="SUPFAM" id="SSF52540">
    <property type="entry name" value="P-loop containing nucleoside triphosphate hydrolases"/>
    <property type="match status" value="1"/>
</dbReference>
<dbReference type="Gene3D" id="3.40.50.300">
    <property type="entry name" value="P-loop containing nucleotide triphosphate hydrolases"/>
    <property type="match status" value="1"/>
</dbReference>
<evidence type="ECO:0000313" key="2">
    <source>
        <dbReference type="Proteomes" id="UP000717996"/>
    </source>
</evidence>
<accession>A0A9P6YFT8</accession>
<organism evidence="1 2">
    <name type="scientific">Rhizopus oryzae</name>
    <name type="common">Mucormycosis agent</name>
    <name type="synonym">Rhizopus arrhizus var. delemar</name>
    <dbReference type="NCBI Taxonomy" id="64495"/>
    <lineage>
        <taxon>Eukaryota</taxon>
        <taxon>Fungi</taxon>
        <taxon>Fungi incertae sedis</taxon>
        <taxon>Mucoromycota</taxon>
        <taxon>Mucoromycotina</taxon>
        <taxon>Mucoromycetes</taxon>
        <taxon>Mucorales</taxon>
        <taxon>Mucorineae</taxon>
        <taxon>Rhizopodaceae</taxon>
        <taxon>Rhizopus</taxon>
    </lineage>
</organism>
<evidence type="ECO:0008006" key="3">
    <source>
        <dbReference type="Google" id="ProtNLM"/>
    </source>
</evidence>
<dbReference type="EMBL" id="JAANIT010000478">
    <property type="protein sequence ID" value="KAG1547331.1"/>
    <property type="molecule type" value="Genomic_DNA"/>
</dbReference>